<keyword evidence="5" id="KW-0539">Nucleus</keyword>
<dbReference type="OMA" id="IKCEASN"/>
<keyword evidence="3" id="KW-0238">DNA-binding</keyword>
<dbReference type="AlphaFoldDB" id="A0A1U7ZK61"/>
<dbReference type="eggNOG" id="ENOG502RYCZ">
    <property type="taxonomic scope" value="Eukaryota"/>
</dbReference>
<reference evidence="8" key="1">
    <citation type="submission" date="2025-08" db="UniProtKB">
        <authorList>
            <consortium name="RefSeq"/>
        </authorList>
    </citation>
    <scope>IDENTIFICATION</scope>
</reference>
<protein>
    <submittedName>
        <fullName evidence="8">Probable WRKY transcription factor 70</fullName>
    </submittedName>
</protein>
<keyword evidence="4" id="KW-0804">Transcription</keyword>
<evidence type="ECO:0000256" key="5">
    <source>
        <dbReference type="ARBA" id="ARBA00023242"/>
    </source>
</evidence>
<evidence type="ECO:0000256" key="3">
    <source>
        <dbReference type="ARBA" id="ARBA00023125"/>
    </source>
</evidence>
<evidence type="ECO:0000256" key="2">
    <source>
        <dbReference type="ARBA" id="ARBA00023015"/>
    </source>
</evidence>
<evidence type="ECO:0000313" key="7">
    <source>
        <dbReference type="Proteomes" id="UP000189703"/>
    </source>
</evidence>
<dbReference type="Proteomes" id="UP000189703">
    <property type="component" value="Unplaced"/>
</dbReference>
<dbReference type="RefSeq" id="XP_010252044.1">
    <property type="nucleotide sequence ID" value="XM_010253742.2"/>
</dbReference>
<dbReference type="OrthoDB" id="2021064at2759"/>
<sequence>MGTVESPWPENSPINRRKAINELVRGREFTTQLQIILRNPLGGHGSVSAEDLLPKILTSFTEAIAALNTTVESGEVSQNPASTHVSSPSCGDRATEDSGESKKSTVLKDRRGSYKRRKLLQTWTKLSATPIDDGRAWRKYGQKVILNSKYPRNYYRCTHKNDQGCQATKQVQQTEDNPPMYRTTYIGDHTCIDMSKAPRFLLDSIHNNAFVLSFEPEAPRKQDQPHPFFSCFSPSIKQECKEVEIPSDPTHKQCSSEYHLSHDEITFGSSCPTTVLPSTPGSDHGDVISGVYSGSTSSRSLDNYFVGMSDFDDVFHFEEDIFQVSM</sequence>
<accession>A0A1U7ZK61</accession>
<dbReference type="Pfam" id="PF03106">
    <property type="entry name" value="WRKY"/>
    <property type="match status" value="1"/>
</dbReference>
<dbReference type="GO" id="GO:0005634">
    <property type="term" value="C:nucleus"/>
    <property type="evidence" value="ECO:0000318"/>
    <property type="project" value="GO_Central"/>
</dbReference>
<evidence type="ECO:0000256" key="1">
    <source>
        <dbReference type="ARBA" id="ARBA00004123"/>
    </source>
</evidence>
<organism evidence="7 8">
    <name type="scientific">Nelumbo nucifera</name>
    <name type="common">Sacred lotus</name>
    <dbReference type="NCBI Taxonomy" id="4432"/>
    <lineage>
        <taxon>Eukaryota</taxon>
        <taxon>Viridiplantae</taxon>
        <taxon>Streptophyta</taxon>
        <taxon>Embryophyta</taxon>
        <taxon>Tracheophyta</taxon>
        <taxon>Spermatophyta</taxon>
        <taxon>Magnoliopsida</taxon>
        <taxon>Proteales</taxon>
        <taxon>Nelumbonaceae</taxon>
        <taxon>Nelumbo</taxon>
    </lineage>
</organism>
<keyword evidence="7" id="KW-1185">Reference proteome</keyword>
<dbReference type="SMART" id="SM00774">
    <property type="entry name" value="WRKY"/>
    <property type="match status" value="1"/>
</dbReference>
<feature type="compositionally biased region" description="Polar residues" evidence="6">
    <location>
        <begin position="71"/>
        <end position="89"/>
    </location>
</feature>
<feature type="region of interest" description="Disordered" evidence="6">
    <location>
        <begin position="71"/>
        <end position="110"/>
    </location>
</feature>
<dbReference type="InterPro" id="IPR044810">
    <property type="entry name" value="WRKY_plant"/>
</dbReference>
<dbReference type="InterPro" id="IPR003657">
    <property type="entry name" value="WRKY_dom"/>
</dbReference>
<dbReference type="PANTHER" id="PTHR31282">
    <property type="entry name" value="WRKY TRANSCRIPTION FACTOR 21-RELATED"/>
    <property type="match status" value="1"/>
</dbReference>
<gene>
    <name evidence="8" type="primary">LOC104593755</name>
</gene>
<feature type="compositionally biased region" description="Basic and acidic residues" evidence="6">
    <location>
        <begin position="93"/>
        <end position="110"/>
    </location>
</feature>
<dbReference type="KEGG" id="nnu:104593755"/>
<evidence type="ECO:0000313" key="8">
    <source>
        <dbReference type="RefSeq" id="XP_010252044.1"/>
    </source>
</evidence>
<evidence type="ECO:0000256" key="6">
    <source>
        <dbReference type="SAM" id="MobiDB-lite"/>
    </source>
</evidence>
<dbReference type="GeneID" id="104593755"/>
<dbReference type="FunCoup" id="A0A1U7ZK61">
    <property type="interactions" value="244"/>
</dbReference>
<dbReference type="GO" id="GO:0003700">
    <property type="term" value="F:DNA-binding transcription factor activity"/>
    <property type="evidence" value="ECO:0000318"/>
    <property type="project" value="GO_Central"/>
</dbReference>
<dbReference type="GO" id="GO:0006355">
    <property type="term" value="P:regulation of DNA-templated transcription"/>
    <property type="evidence" value="ECO:0000318"/>
    <property type="project" value="GO_Central"/>
</dbReference>
<evidence type="ECO:0000256" key="4">
    <source>
        <dbReference type="ARBA" id="ARBA00023163"/>
    </source>
</evidence>
<dbReference type="InterPro" id="IPR036576">
    <property type="entry name" value="WRKY_dom_sf"/>
</dbReference>
<dbReference type="PROSITE" id="PS50811">
    <property type="entry name" value="WRKY"/>
    <property type="match status" value="1"/>
</dbReference>
<dbReference type="GO" id="GO:0000976">
    <property type="term" value="F:transcription cis-regulatory region binding"/>
    <property type="evidence" value="ECO:0000318"/>
    <property type="project" value="GO_Central"/>
</dbReference>
<dbReference type="SUPFAM" id="SSF118290">
    <property type="entry name" value="WRKY DNA-binding domain"/>
    <property type="match status" value="1"/>
</dbReference>
<keyword evidence="2" id="KW-0805">Transcription regulation</keyword>
<comment type="subcellular location">
    <subcellularLocation>
        <location evidence="1">Nucleus</location>
    </subcellularLocation>
</comment>
<dbReference type="STRING" id="4432.A0A1U7ZK61"/>
<name>A0A1U7ZK61_NELNU</name>
<proteinExistence type="predicted"/>
<dbReference type="Gene3D" id="2.20.25.80">
    <property type="entry name" value="WRKY domain"/>
    <property type="match status" value="1"/>
</dbReference>